<organism evidence="11 12">
    <name type="scientific">Candidatus Curtissbacteria bacterium GW2011_GWA1_40_9</name>
    <dbReference type="NCBI Taxonomy" id="1618408"/>
    <lineage>
        <taxon>Bacteria</taxon>
        <taxon>Candidatus Curtissiibacteriota</taxon>
    </lineage>
</organism>
<feature type="transmembrane region" description="Helical" evidence="10">
    <location>
        <begin position="132"/>
        <end position="159"/>
    </location>
</feature>
<dbReference type="GO" id="GO:0016020">
    <property type="term" value="C:membrane"/>
    <property type="evidence" value="ECO:0007669"/>
    <property type="project" value="GOC"/>
</dbReference>
<gene>
    <name evidence="11" type="ORF">UU23_C0003G0039</name>
</gene>
<sequence>MFRIFSIVAFWIIGIFLISIIGSSTFPQVSNSGLGSQSETQDFNYYFSLAQWDGGNYIEIAKNGYPDSKYFAFSPLYPIFIRLIHSVFNLDFVISGLIISIVSFLIFLFFFHKYTALIYGKKHADTTVLTFLFFPTTFFCLLVYSESLFLLLVMLSIFAMYKRNIIAYSMSTALLPLARFVGIFLLLGNIFKAILNNRSKSLLVISFLSLTPFLAYLISIHIILGNVFAFSSVQSLWGRYTLDPITTIISNVVSLISLQSFSLNNFFDLFITLLFLYLLITNIKRLHSNIWIFSILTILTPVSTGTLISIPRYVLPSLGAFIVIGIMLNNYPRLKIFIWASSLALQCLFVSLFINGYWVA</sequence>
<evidence type="ECO:0000256" key="1">
    <source>
        <dbReference type="ARBA" id="ARBA00004477"/>
    </source>
</evidence>
<dbReference type="GO" id="GO:0004376">
    <property type="term" value="F:GPI mannosyltransferase activity"/>
    <property type="evidence" value="ECO:0007669"/>
    <property type="project" value="InterPro"/>
</dbReference>
<evidence type="ECO:0000313" key="12">
    <source>
        <dbReference type="Proteomes" id="UP000034292"/>
    </source>
</evidence>
<feature type="transmembrane region" description="Helical" evidence="10">
    <location>
        <begin position="314"/>
        <end position="331"/>
    </location>
</feature>
<name>A0A0G0TTH5_9BACT</name>
<feature type="transmembrane region" description="Helical" evidence="10">
    <location>
        <begin position="202"/>
        <end position="228"/>
    </location>
</feature>
<evidence type="ECO:0000256" key="4">
    <source>
        <dbReference type="ARBA" id="ARBA00022676"/>
    </source>
</evidence>
<evidence type="ECO:0000256" key="8">
    <source>
        <dbReference type="ARBA" id="ARBA00022989"/>
    </source>
</evidence>
<evidence type="ECO:0000256" key="6">
    <source>
        <dbReference type="ARBA" id="ARBA00022692"/>
    </source>
</evidence>
<evidence type="ECO:0000256" key="9">
    <source>
        <dbReference type="ARBA" id="ARBA00023136"/>
    </source>
</evidence>
<dbReference type="GO" id="GO:0031501">
    <property type="term" value="C:mannosyltransferase complex"/>
    <property type="evidence" value="ECO:0007669"/>
    <property type="project" value="TreeGrafter"/>
</dbReference>
<comment type="caution">
    <text evidence="11">The sequence shown here is derived from an EMBL/GenBank/DDBJ whole genome shotgun (WGS) entry which is preliminary data.</text>
</comment>
<dbReference type="GO" id="GO:0000009">
    <property type="term" value="F:alpha-1,6-mannosyltransferase activity"/>
    <property type="evidence" value="ECO:0007669"/>
    <property type="project" value="InterPro"/>
</dbReference>
<evidence type="ECO:0000256" key="7">
    <source>
        <dbReference type="ARBA" id="ARBA00022824"/>
    </source>
</evidence>
<dbReference type="Proteomes" id="UP000034292">
    <property type="component" value="Unassembled WGS sequence"/>
</dbReference>
<dbReference type="PANTHER" id="PTHR12468">
    <property type="entry name" value="GPI MANNOSYLTRANSFERASE 2"/>
    <property type="match status" value="1"/>
</dbReference>
<feature type="transmembrane region" description="Helical" evidence="10">
    <location>
        <begin position="290"/>
        <end position="308"/>
    </location>
</feature>
<proteinExistence type="predicted"/>
<dbReference type="AlphaFoldDB" id="A0A0G0TTH5"/>
<dbReference type="GO" id="GO:0006506">
    <property type="term" value="P:GPI anchor biosynthetic process"/>
    <property type="evidence" value="ECO:0007669"/>
    <property type="project" value="UniProtKB-UniPathway"/>
</dbReference>
<evidence type="ECO:0000313" key="11">
    <source>
        <dbReference type="EMBL" id="KKR78141.1"/>
    </source>
</evidence>
<evidence type="ECO:0000256" key="5">
    <source>
        <dbReference type="ARBA" id="ARBA00022679"/>
    </source>
</evidence>
<keyword evidence="3" id="KW-0337">GPI-anchor biosynthesis</keyword>
<keyword evidence="9 10" id="KW-0472">Membrane</keyword>
<dbReference type="STRING" id="1618408.UU23_C0003G0039"/>
<comment type="pathway">
    <text evidence="2">Glycolipid biosynthesis; glycosylphosphatidylinositol-anchor biosynthesis.</text>
</comment>
<feature type="transmembrane region" description="Helical" evidence="10">
    <location>
        <begin position="165"/>
        <end position="190"/>
    </location>
</feature>
<dbReference type="UniPathway" id="UPA00196"/>
<dbReference type="EMBL" id="LBZV01000003">
    <property type="protein sequence ID" value="KKR78141.1"/>
    <property type="molecule type" value="Genomic_DNA"/>
</dbReference>
<feature type="transmembrane region" description="Helical" evidence="10">
    <location>
        <begin position="7"/>
        <end position="26"/>
    </location>
</feature>
<feature type="transmembrane region" description="Helical" evidence="10">
    <location>
        <begin position="248"/>
        <end position="278"/>
    </location>
</feature>
<evidence type="ECO:0000256" key="10">
    <source>
        <dbReference type="SAM" id="Phobius"/>
    </source>
</evidence>
<evidence type="ECO:0000256" key="2">
    <source>
        <dbReference type="ARBA" id="ARBA00004687"/>
    </source>
</evidence>
<protein>
    <recommendedName>
        <fullName evidence="13">Integral membrane protein</fullName>
    </recommendedName>
</protein>
<keyword evidence="5" id="KW-0808">Transferase</keyword>
<keyword evidence="6 10" id="KW-0812">Transmembrane</keyword>
<dbReference type="Pfam" id="PF04188">
    <property type="entry name" value="Mannosyl_trans2"/>
    <property type="match status" value="1"/>
</dbReference>
<evidence type="ECO:0008006" key="13">
    <source>
        <dbReference type="Google" id="ProtNLM"/>
    </source>
</evidence>
<keyword evidence="8 10" id="KW-1133">Transmembrane helix</keyword>
<dbReference type="PANTHER" id="PTHR12468:SF2">
    <property type="entry name" value="GPI MANNOSYLTRANSFERASE 2"/>
    <property type="match status" value="1"/>
</dbReference>
<keyword evidence="4" id="KW-0328">Glycosyltransferase</keyword>
<evidence type="ECO:0000256" key="3">
    <source>
        <dbReference type="ARBA" id="ARBA00022502"/>
    </source>
</evidence>
<feature type="transmembrane region" description="Helical" evidence="10">
    <location>
        <begin position="336"/>
        <end position="358"/>
    </location>
</feature>
<dbReference type="InterPro" id="IPR007315">
    <property type="entry name" value="PIG-V/Gpi18"/>
</dbReference>
<keyword evidence="7" id="KW-0256">Endoplasmic reticulum</keyword>
<feature type="transmembrane region" description="Helical" evidence="10">
    <location>
        <begin position="92"/>
        <end position="111"/>
    </location>
</feature>
<accession>A0A0G0TTH5</accession>
<comment type="subcellular location">
    <subcellularLocation>
        <location evidence="1">Endoplasmic reticulum membrane</location>
        <topology evidence="1">Multi-pass membrane protein</topology>
    </subcellularLocation>
</comment>
<reference evidence="11 12" key="1">
    <citation type="journal article" date="2015" name="Nature">
        <title>rRNA introns, odd ribosomes, and small enigmatic genomes across a large radiation of phyla.</title>
        <authorList>
            <person name="Brown C.T."/>
            <person name="Hug L.A."/>
            <person name="Thomas B.C."/>
            <person name="Sharon I."/>
            <person name="Castelle C.J."/>
            <person name="Singh A."/>
            <person name="Wilkins M.J."/>
            <person name="Williams K.H."/>
            <person name="Banfield J.F."/>
        </authorList>
    </citation>
    <scope>NUCLEOTIDE SEQUENCE [LARGE SCALE GENOMIC DNA]</scope>
</reference>